<gene>
    <name evidence="1" type="ORF">NA56DRAFT_655320</name>
</gene>
<dbReference type="OrthoDB" id="5428863at2759"/>
<protein>
    <submittedName>
        <fullName evidence="1">Uncharacterized protein</fullName>
    </submittedName>
</protein>
<evidence type="ECO:0000313" key="1">
    <source>
        <dbReference type="EMBL" id="PMD25913.1"/>
    </source>
</evidence>
<reference evidence="1 2" key="1">
    <citation type="submission" date="2016-05" db="EMBL/GenBank/DDBJ databases">
        <title>A degradative enzymes factory behind the ericoid mycorrhizal symbiosis.</title>
        <authorList>
            <consortium name="DOE Joint Genome Institute"/>
            <person name="Martino E."/>
            <person name="Morin E."/>
            <person name="Grelet G."/>
            <person name="Kuo A."/>
            <person name="Kohler A."/>
            <person name="Daghino S."/>
            <person name="Barry K."/>
            <person name="Choi C."/>
            <person name="Cichocki N."/>
            <person name="Clum A."/>
            <person name="Copeland A."/>
            <person name="Hainaut M."/>
            <person name="Haridas S."/>
            <person name="Labutti K."/>
            <person name="Lindquist E."/>
            <person name="Lipzen A."/>
            <person name="Khouja H.-R."/>
            <person name="Murat C."/>
            <person name="Ohm R."/>
            <person name="Olson A."/>
            <person name="Spatafora J."/>
            <person name="Veneault-Fourrey C."/>
            <person name="Henrissat B."/>
            <person name="Grigoriev I."/>
            <person name="Martin F."/>
            <person name="Perotto S."/>
        </authorList>
    </citation>
    <scope>NUCLEOTIDE SEQUENCE [LARGE SCALE GENOMIC DNA]</scope>
    <source>
        <strain evidence="1 2">UAMH 7357</strain>
    </source>
</reference>
<name>A0A2J6QI24_9HELO</name>
<dbReference type="AlphaFoldDB" id="A0A2J6QI24"/>
<dbReference type="Proteomes" id="UP000235672">
    <property type="component" value="Unassembled WGS sequence"/>
</dbReference>
<dbReference type="PANTHER" id="PTHR33112">
    <property type="entry name" value="DOMAIN PROTEIN, PUTATIVE-RELATED"/>
    <property type="match status" value="1"/>
</dbReference>
<dbReference type="PANTHER" id="PTHR33112:SF1">
    <property type="entry name" value="HETEROKARYON INCOMPATIBILITY DOMAIN-CONTAINING PROTEIN"/>
    <property type="match status" value="1"/>
</dbReference>
<evidence type="ECO:0000313" key="2">
    <source>
        <dbReference type="Proteomes" id="UP000235672"/>
    </source>
</evidence>
<dbReference type="STRING" id="1745343.A0A2J6QI24"/>
<accession>A0A2J6QI24</accession>
<keyword evidence="2" id="KW-1185">Reference proteome</keyword>
<dbReference type="EMBL" id="KZ613469">
    <property type="protein sequence ID" value="PMD25913.1"/>
    <property type="molecule type" value="Genomic_DNA"/>
</dbReference>
<sequence>MVFLGGKNELYFVCRMSASSEAVPQTEERTRVSSFVNDRILDNVLFEQEVDDDDGDRPNGLFPDRLQFSQRSLTYESDILNAFRGILSHSPFVTFWGVTINPRGARLDPHTGFALGLLWRTEGWSRSVHLKAAVAEVPRARRLGFPTWSWTSVTGAVSHELAAGESSFEAYLAARTNFSRQNDAHVFFSLKLAGEWVPLDQVMQQQRASNMLPEESPLLLVEGDVIRVQLTKPENKKRNKVAPYRIYGCDDLDLRFWDNPDFGLNQNGGDRAPDNIAEDALILISWDDGCKATKRRVMLMLLRWVGDNVAERRGLLTRSRGEYDAEIARRIPKTRKIFTLR</sequence>
<proteinExistence type="predicted"/>
<organism evidence="1 2">
    <name type="scientific">Hyaloscypha hepaticicola</name>
    <dbReference type="NCBI Taxonomy" id="2082293"/>
    <lineage>
        <taxon>Eukaryota</taxon>
        <taxon>Fungi</taxon>
        <taxon>Dikarya</taxon>
        <taxon>Ascomycota</taxon>
        <taxon>Pezizomycotina</taxon>
        <taxon>Leotiomycetes</taxon>
        <taxon>Helotiales</taxon>
        <taxon>Hyaloscyphaceae</taxon>
        <taxon>Hyaloscypha</taxon>
    </lineage>
</organism>